<dbReference type="GO" id="GO:0032993">
    <property type="term" value="C:protein-DNA complex"/>
    <property type="evidence" value="ECO:0007669"/>
    <property type="project" value="TreeGrafter"/>
</dbReference>
<dbReference type="GO" id="GO:0008725">
    <property type="term" value="F:DNA-3-methyladenine glycosylase activity"/>
    <property type="evidence" value="ECO:0007669"/>
    <property type="project" value="TreeGrafter"/>
</dbReference>
<dbReference type="PROSITE" id="PS01124">
    <property type="entry name" value="HTH_ARAC_FAMILY_2"/>
    <property type="match status" value="1"/>
</dbReference>
<dbReference type="AlphaFoldDB" id="A3ZWC4"/>
<dbReference type="InterPro" id="IPR010316">
    <property type="entry name" value="AlkA_N"/>
</dbReference>
<evidence type="ECO:0000256" key="9">
    <source>
        <dbReference type="ARBA" id="ARBA00023015"/>
    </source>
</evidence>
<dbReference type="STRING" id="314230.DSM3645_26054"/>
<evidence type="ECO:0000256" key="1">
    <source>
        <dbReference type="ARBA" id="ARBA00000086"/>
    </source>
</evidence>
<dbReference type="GO" id="GO:0005737">
    <property type="term" value="C:cytoplasm"/>
    <property type="evidence" value="ECO:0007669"/>
    <property type="project" value="TreeGrafter"/>
</dbReference>
<dbReference type="SMART" id="SM00342">
    <property type="entry name" value="HTH_ARAC"/>
    <property type="match status" value="1"/>
</dbReference>
<evidence type="ECO:0000256" key="10">
    <source>
        <dbReference type="ARBA" id="ARBA00023125"/>
    </source>
</evidence>
<dbReference type="eggNOG" id="COG0122">
    <property type="taxonomic scope" value="Bacteria"/>
</dbReference>
<dbReference type="Gene3D" id="3.40.10.10">
    <property type="entry name" value="DNA Methylphosphotriester Repair Domain"/>
    <property type="match status" value="1"/>
</dbReference>
<comment type="catalytic activity">
    <reaction evidence="1">
        <text>Hydrolysis of alkylated DNA, releasing 3-methyladenine, 3-methylguanine, 7-methylguanine and 7-methyladenine.</text>
        <dbReference type="EC" id="3.2.2.21"/>
    </reaction>
</comment>
<dbReference type="Gene3D" id="1.10.340.30">
    <property type="entry name" value="Hypothetical protein, domain 2"/>
    <property type="match status" value="1"/>
</dbReference>
<dbReference type="GO" id="GO:0008168">
    <property type="term" value="F:methyltransferase activity"/>
    <property type="evidence" value="ECO:0007669"/>
    <property type="project" value="UniProtKB-KW"/>
</dbReference>
<dbReference type="InterPro" id="IPR004026">
    <property type="entry name" value="Ada_DNA_repair_Zn-bd"/>
</dbReference>
<dbReference type="InterPro" id="IPR003265">
    <property type="entry name" value="HhH-GPD_domain"/>
</dbReference>
<dbReference type="GO" id="GO:0003700">
    <property type="term" value="F:DNA-binding transcription factor activity"/>
    <property type="evidence" value="ECO:0007669"/>
    <property type="project" value="InterPro"/>
</dbReference>
<dbReference type="SUPFAM" id="SSF55945">
    <property type="entry name" value="TATA-box binding protein-like"/>
    <property type="match status" value="1"/>
</dbReference>
<dbReference type="InterPro" id="IPR051912">
    <property type="entry name" value="Alkylbase_DNA_Glycosylase/TA"/>
</dbReference>
<dbReference type="Pfam" id="PF06029">
    <property type="entry name" value="AlkA_N"/>
    <property type="match status" value="1"/>
</dbReference>
<evidence type="ECO:0000256" key="6">
    <source>
        <dbReference type="ARBA" id="ARBA00022723"/>
    </source>
</evidence>
<name>A3ZWC4_9BACT</name>
<evidence type="ECO:0000256" key="4">
    <source>
        <dbReference type="ARBA" id="ARBA00022603"/>
    </source>
</evidence>
<protein>
    <recommendedName>
        <fullName evidence="3">DNA-3-methyladenine glycosylase II</fullName>
        <ecNumber evidence="3">3.2.2.21</ecNumber>
    </recommendedName>
</protein>
<evidence type="ECO:0000256" key="3">
    <source>
        <dbReference type="ARBA" id="ARBA00012000"/>
    </source>
</evidence>
<dbReference type="SUPFAM" id="SSF57884">
    <property type="entry name" value="Ada DNA repair protein, N-terminal domain (N-Ada 10)"/>
    <property type="match status" value="1"/>
</dbReference>
<dbReference type="InterPro" id="IPR018060">
    <property type="entry name" value="HTH_AraC"/>
</dbReference>
<dbReference type="PROSITE" id="PS00041">
    <property type="entry name" value="HTH_ARAC_FAMILY_1"/>
    <property type="match status" value="1"/>
</dbReference>
<dbReference type="SMART" id="SM01009">
    <property type="entry name" value="AlkA_N"/>
    <property type="match status" value="1"/>
</dbReference>
<evidence type="ECO:0000313" key="15">
    <source>
        <dbReference type="EMBL" id="EAQ79152.1"/>
    </source>
</evidence>
<dbReference type="GO" id="GO:0032131">
    <property type="term" value="F:alkylated DNA binding"/>
    <property type="evidence" value="ECO:0007669"/>
    <property type="project" value="TreeGrafter"/>
</dbReference>
<dbReference type="Proteomes" id="UP000004358">
    <property type="component" value="Unassembled WGS sequence"/>
</dbReference>
<evidence type="ECO:0000256" key="11">
    <source>
        <dbReference type="ARBA" id="ARBA00023159"/>
    </source>
</evidence>
<comment type="cofactor">
    <cofactor evidence="2">
        <name>Zn(2+)</name>
        <dbReference type="ChEBI" id="CHEBI:29105"/>
    </cofactor>
</comment>
<dbReference type="Gene3D" id="1.10.10.60">
    <property type="entry name" value="Homeodomain-like"/>
    <property type="match status" value="1"/>
</dbReference>
<dbReference type="GO" id="GO:0008270">
    <property type="term" value="F:zinc ion binding"/>
    <property type="evidence" value="ECO:0007669"/>
    <property type="project" value="InterPro"/>
</dbReference>
<dbReference type="GO" id="GO:0032259">
    <property type="term" value="P:methylation"/>
    <property type="evidence" value="ECO:0007669"/>
    <property type="project" value="UniProtKB-KW"/>
</dbReference>
<evidence type="ECO:0000256" key="7">
    <source>
        <dbReference type="ARBA" id="ARBA00022763"/>
    </source>
</evidence>
<dbReference type="InterPro" id="IPR011257">
    <property type="entry name" value="DNA_glycosylase"/>
</dbReference>
<comment type="caution">
    <text evidence="15">The sequence shown here is derived from an EMBL/GenBank/DDBJ whole genome shotgun (WGS) entry which is preliminary data.</text>
</comment>
<dbReference type="GO" id="GO:0043916">
    <property type="term" value="F:DNA-7-methylguanine glycosylase activity"/>
    <property type="evidence" value="ECO:0007669"/>
    <property type="project" value="TreeGrafter"/>
</dbReference>
<keyword evidence="8" id="KW-0862">Zinc</keyword>
<evidence type="ECO:0000256" key="5">
    <source>
        <dbReference type="ARBA" id="ARBA00022679"/>
    </source>
</evidence>
<organism evidence="15 16">
    <name type="scientific">Blastopirellula marina DSM 3645</name>
    <dbReference type="NCBI Taxonomy" id="314230"/>
    <lineage>
        <taxon>Bacteria</taxon>
        <taxon>Pseudomonadati</taxon>
        <taxon>Planctomycetota</taxon>
        <taxon>Planctomycetia</taxon>
        <taxon>Pirellulales</taxon>
        <taxon>Pirellulaceae</taxon>
        <taxon>Blastopirellula</taxon>
    </lineage>
</organism>
<keyword evidence="10" id="KW-0238">DNA-binding</keyword>
<keyword evidence="13" id="KW-0234">DNA repair</keyword>
<dbReference type="InterPro" id="IPR037046">
    <property type="entry name" value="AlkA_N_sf"/>
</dbReference>
<accession>A3ZWC4</accession>
<evidence type="ECO:0000256" key="8">
    <source>
        <dbReference type="ARBA" id="ARBA00022833"/>
    </source>
</evidence>
<dbReference type="Pfam" id="PF02805">
    <property type="entry name" value="Ada_Zn_binding"/>
    <property type="match status" value="1"/>
</dbReference>
<dbReference type="Pfam" id="PF00730">
    <property type="entry name" value="HhH-GPD"/>
    <property type="match status" value="1"/>
</dbReference>
<dbReference type="CDD" id="cd00056">
    <property type="entry name" value="ENDO3c"/>
    <property type="match status" value="1"/>
</dbReference>
<dbReference type="HOGENOM" id="CLU_000445_72_6_0"/>
<dbReference type="GO" id="GO:0043565">
    <property type="term" value="F:sequence-specific DNA binding"/>
    <property type="evidence" value="ECO:0007669"/>
    <property type="project" value="InterPro"/>
</dbReference>
<dbReference type="SUPFAM" id="SSF46689">
    <property type="entry name" value="Homeodomain-like"/>
    <property type="match status" value="1"/>
</dbReference>
<proteinExistence type="predicted"/>
<keyword evidence="5" id="KW-0808">Transferase</keyword>
<dbReference type="InterPro" id="IPR023170">
    <property type="entry name" value="HhH_base_excis_C"/>
</dbReference>
<reference evidence="15 16" key="1">
    <citation type="submission" date="2006-02" db="EMBL/GenBank/DDBJ databases">
        <authorList>
            <person name="Amann R."/>
            <person name="Ferriera S."/>
            <person name="Johnson J."/>
            <person name="Kravitz S."/>
            <person name="Halpern A."/>
            <person name="Remington K."/>
            <person name="Beeson K."/>
            <person name="Tran B."/>
            <person name="Rogers Y.-H."/>
            <person name="Friedman R."/>
            <person name="Venter J.C."/>
        </authorList>
    </citation>
    <scope>NUCLEOTIDE SEQUENCE [LARGE SCALE GENOMIC DNA]</scope>
    <source>
        <strain evidence="15 16">DSM 3645</strain>
    </source>
</reference>
<evidence type="ECO:0000256" key="13">
    <source>
        <dbReference type="ARBA" id="ARBA00023204"/>
    </source>
</evidence>
<feature type="domain" description="HTH araC/xylS-type" evidence="14">
    <location>
        <begin position="104"/>
        <end position="202"/>
    </location>
</feature>
<keyword evidence="11" id="KW-0010">Activator</keyword>
<dbReference type="GO" id="GO:0006307">
    <property type="term" value="P:DNA alkylation repair"/>
    <property type="evidence" value="ECO:0007669"/>
    <property type="project" value="TreeGrafter"/>
</dbReference>
<dbReference type="Gene3D" id="1.10.1670.10">
    <property type="entry name" value="Helix-hairpin-Helix base-excision DNA repair enzymes (C-terminal)"/>
    <property type="match status" value="1"/>
</dbReference>
<evidence type="ECO:0000313" key="16">
    <source>
        <dbReference type="Proteomes" id="UP000004358"/>
    </source>
</evidence>
<sequence length="517" mass="57368">MSENRETPSTALSILGDMQLNRQACYRALLARDERHDGRFFTCVKTTRIYCRPICPARPPKFENCEFVLSAAAAQEAGFRPCLRCRPERSPSLWTSGGASTTVSHALRWIDDGALDEENVASLAERLGIGARQLRRLFQQHLGASPISVAQTRRVLLALQLIEQTDLSMVEVALASGFQSVRRFNETFQKLYDRPPAQLRRLRRSSDAPTSQLSLLLPYRKPYDWPSILNFFAARAIPGLEHVTEHAYSRTIEIDGAIGALQVRDSPEHSSLLAIIQFPQLKSLPQIISRVRRMFDLNADISAISTALAQDRVLAPLVEQRPGLRIPGAWDGFEIAVRAILGQQITVEAARKLASKLVVQLGAPLDDASLPLELTHRFPAAEDFRQAKIEKLGMPRARAAAITNLAARCHADPLLLESVGRMESAAEELGAFPGIGPWTAQYIAMRVLRESDAFLAADVALQRAMAIDGVRPTAKQLLAHAENWRPWRAYAVMHLWTSDSTNTKAKQDKEISHAVLA</sequence>
<dbReference type="SUPFAM" id="SSF48150">
    <property type="entry name" value="DNA-glycosylase"/>
    <property type="match status" value="1"/>
</dbReference>
<keyword evidence="9" id="KW-0805">Transcription regulation</keyword>
<dbReference type="InterPro" id="IPR018062">
    <property type="entry name" value="HTH_AraC-typ_CS"/>
</dbReference>
<dbReference type="PANTHER" id="PTHR43003">
    <property type="entry name" value="DNA-3-METHYLADENINE GLYCOSYLASE"/>
    <property type="match status" value="1"/>
</dbReference>
<gene>
    <name evidence="15" type="ORF">DSM3645_26054</name>
</gene>
<dbReference type="Pfam" id="PF12833">
    <property type="entry name" value="HTH_18"/>
    <property type="match status" value="1"/>
</dbReference>
<dbReference type="InterPro" id="IPR035451">
    <property type="entry name" value="Ada-like_dom_sf"/>
</dbReference>
<dbReference type="SMART" id="SM00478">
    <property type="entry name" value="ENDO3c"/>
    <property type="match status" value="1"/>
</dbReference>
<keyword evidence="4" id="KW-0489">Methyltransferase</keyword>
<dbReference type="PANTHER" id="PTHR43003:SF13">
    <property type="entry name" value="DNA-3-METHYLADENINE GLYCOSYLASE 2"/>
    <property type="match status" value="1"/>
</dbReference>
<dbReference type="eggNOG" id="COG2169">
    <property type="taxonomic scope" value="Bacteria"/>
</dbReference>
<dbReference type="InterPro" id="IPR009057">
    <property type="entry name" value="Homeodomain-like_sf"/>
</dbReference>
<evidence type="ECO:0000259" key="14">
    <source>
        <dbReference type="PROSITE" id="PS01124"/>
    </source>
</evidence>
<dbReference type="EC" id="3.2.2.21" evidence="3"/>
<keyword evidence="7" id="KW-0227">DNA damage</keyword>
<evidence type="ECO:0000256" key="12">
    <source>
        <dbReference type="ARBA" id="ARBA00023163"/>
    </source>
</evidence>
<dbReference type="GO" id="GO:0006285">
    <property type="term" value="P:base-excision repair, AP site formation"/>
    <property type="evidence" value="ECO:0007669"/>
    <property type="project" value="TreeGrafter"/>
</dbReference>
<dbReference type="EMBL" id="AANZ01000015">
    <property type="protein sequence ID" value="EAQ79152.1"/>
    <property type="molecule type" value="Genomic_DNA"/>
</dbReference>
<keyword evidence="6" id="KW-0479">Metal-binding</keyword>
<keyword evidence="12" id="KW-0804">Transcription</keyword>
<dbReference type="Gene3D" id="3.30.310.20">
    <property type="entry name" value="DNA-3-methyladenine glycosylase AlkA, N-terminal domain"/>
    <property type="match status" value="1"/>
</dbReference>
<evidence type="ECO:0000256" key="2">
    <source>
        <dbReference type="ARBA" id="ARBA00001947"/>
    </source>
</evidence>